<keyword evidence="2" id="KW-1185">Reference proteome</keyword>
<protein>
    <submittedName>
        <fullName evidence="1">Uncharacterized protein</fullName>
    </submittedName>
</protein>
<reference evidence="1 2" key="1">
    <citation type="submission" date="2024-01" db="EMBL/GenBank/DDBJ databases">
        <title>Genome assemblies of Stephania.</title>
        <authorList>
            <person name="Yang L."/>
        </authorList>
    </citation>
    <scope>NUCLEOTIDE SEQUENCE [LARGE SCALE GENOMIC DNA]</scope>
    <source>
        <strain evidence="1">YNDBR</strain>
        <tissue evidence="1">Leaf</tissue>
    </source>
</reference>
<name>A0AAP0PIJ4_9MAGN</name>
<proteinExistence type="predicted"/>
<gene>
    <name evidence="1" type="ORF">Syun_011925</name>
</gene>
<comment type="caution">
    <text evidence="1">The sequence shown here is derived from an EMBL/GenBank/DDBJ whole genome shotgun (WGS) entry which is preliminary data.</text>
</comment>
<dbReference type="EMBL" id="JBBNAF010000005">
    <property type="protein sequence ID" value="KAK9142525.1"/>
    <property type="molecule type" value="Genomic_DNA"/>
</dbReference>
<organism evidence="1 2">
    <name type="scientific">Stephania yunnanensis</name>
    <dbReference type="NCBI Taxonomy" id="152371"/>
    <lineage>
        <taxon>Eukaryota</taxon>
        <taxon>Viridiplantae</taxon>
        <taxon>Streptophyta</taxon>
        <taxon>Embryophyta</taxon>
        <taxon>Tracheophyta</taxon>
        <taxon>Spermatophyta</taxon>
        <taxon>Magnoliopsida</taxon>
        <taxon>Ranunculales</taxon>
        <taxon>Menispermaceae</taxon>
        <taxon>Menispermoideae</taxon>
        <taxon>Cissampelideae</taxon>
        <taxon>Stephania</taxon>
    </lineage>
</organism>
<sequence length="63" mass="7618">MGVKKVRRYKLNIRCLRKCQSEKLVDLQRLGNVWRNAQVKRYGKNKNFFTSQRNDSTLWLLSM</sequence>
<evidence type="ECO:0000313" key="1">
    <source>
        <dbReference type="EMBL" id="KAK9142525.1"/>
    </source>
</evidence>
<accession>A0AAP0PIJ4</accession>
<dbReference type="AlphaFoldDB" id="A0AAP0PIJ4"/>
<dbReference type="Proteomes" id="UP001420932">
    <property type="component" value="Unassembled WGS sequence"/>
</dbReference>
<evidence type="ECO:0000313" key="2">
    <source>
        <dbReference type="Proteomes" id="UP001420932"/>
    </source>
</evidence>